<dbReference type="PANTHER" id="PTHR33525">
    <property type="match status" value="1"/>
</dbReference>
<dbReference type="InterPro" id="IPR052340">
    <property type="entry name" value="RNase_Y/CdgJ"/>
</dbReference>
<accession>A0A5B9QEK6</accession>
<evidence type="ECO:0000259" key="1">
    <source>
        <dbReference type="PROSITE" id="PS51833"/>
    </source>
</evidence>
<evidence type="ECO:0000313" key="3">
    <source>
        <dbReference type="Proteomes" id="UP000323917"/>
    </source>
</evidence>
<reference evidence="2 3" key="1">
    <citation type="submission" date="2019-08" db="EMBL/GenBank/DDBJ databases">
        <title>Deep-cultivation of Planctomycetes and their phenomic and genomic characterization uncovers novel biology.</title>
        <authorList>
            <person name="Wiegand S."/>
            <person name="Jogler M."/>
            <person name="Boedeker C."/>
            <person name="Pinto D."/>
            <person name="Vollmers J."/>
            <person name="Rivas-Marin E."/>
            <person name="Kohn T."/>
            <person name="Peeters S.H."/>
            <person name="Heuer A."/>
            <person name="Rast P."/>
            <person name="Oberbeckmann S."/>
            <person name="Bunk B."/>
            <person name="Jeske O."/>
            <person name="Meyerdierks A."/>
            <person name="Storesund J.E."/>
            <person name="Kallscheuer N."/>
            <person name="Luecker S."/>
            <person name="Lage O.M."/>
            <person name="Pohl T."/>
            <person name="Merkel B.J."/>
            <person name="Hornburger P."/>
            <person name="Mueller R.-W."/>
            <person name="Bruemmer F."/>
            <person name="Labrenz M."/>
            <person name="Spormann A.M."/>
            <person name="Op den Camp H."/>
            <person name="Overmann J."/>
            <person name="Amann R."/>
            <person name="Jetten M.S.M."/>
            <person name="Mascher T."/>
            <person name="Medema M.H."/>
            <person name="Devos D.P."/>
            <person name="Kaster A.-K."/>
            <person name="Ovreas L."/>
            <person name="Rohde M."/>
            <person name="Galperin M.Y."/>
            <person name="Jogler C."/>
        </authorList>
    </citation>
    <scope>NUCLEOTIDE SEQUENCE [LARGE SCALE GENOMIC DNA]</scope>
    <source>
        <strain evidence="2 3">Pr1d</strain>
    </source>
</reference>
<evidence type="ECO:0000313" key="2">
    <source>
        <dbReference type="EMBL" id="QEG32763.1"/>
    </source>
</evidence>
<dbReference type="AlphaFoldDB" id="A0A5B9QEK6"/>
<dbReference type="CDD" id="cd00077">
    <property type="entry name" value="HDc"/>
    <property type="match status" value="1"/>
</dbReference>
<organism evidence="2 3">
    <name type="scientific">Bythopirellula goksoeyrii</name>
    <dbReference type="NCBI Taxonomy" id="1400387"/>
    <lineage>
        <taxon>Bacteria</taxon>
        <taxon>Pseudomonadati</taxon>
        <taxon>Planctomycetota</taxon>
        <taxon>Planctomycetia</taxon>
        <taxon>Pirellulales</taxon>
        <taxon>Lacipirellulaceae</taxon>
        <taxon>Bythopirellula</taxon>
    </lineage>
</organism>
<dbReference type="KEGG" id="bgok:Pr1d_00230"/>
<dbReference type="NCBIfam" id="TIGR00277">
    <property type="entry name" value="HDIG"/>
    <property type="match status" value="1"/>
</dbReference>
<dbReference type="InterPro" id="IPR006675">
    <property type="entry name" value="HDIG_dom"/>
</dbReference>
<dbReference type="RefSeq" id="WP_148071601.1">
    <property type="nucleotide sequence ID" value="NZ_CP042913.1"/>
</dbReference>
<dbReference type="PROSITE" id="PS51833">
    <property type="entry name" value="HDOD"/>
    <property type="match status" value="1"/>
</dbReference>
<feature type="domain" description="HDOD" evidence="1">
    <location>
        <begin position="22"/>
        <end position="217"/>
    </location>
</feature>
<gene>
    <name evidence="2" type="ORF">Pr1d_00230</name>
</gene>
<dbReference type="Pfam" id="PF08668">
    <property type="entry name" value="HDOD"/>
    <property type="match status" value="1"/>
</dbReference>
<dbReference type="Proteomes" id="UP000323917">
    <property type="component" value="Chromosome"/>
</dbReference>
<proteinExistence type="predicted"/>
<dbReference type="OrthoDB" id="243535at2"/>
<name>A0A5B9QEK6_9BACT</name>
<dbReference type="SUPFAM" id="SSF109604">
    <property type="entry name" value="HD-domain/PDEase-like"/>
    <property type="match status" value="1"/>
</dbReference>
<protein>
    <submittedName>
        <fullName evidence="2">HDOD domain protein</fullName>
    </submittedName>
</protein>
<dbReference type="InterPro" id="IPR013976">
    <property type="entry name" value="HDOD"/>
</dbReference>
<dbReference type="InterPro" id="IPR003607">
    <property type="entry name" value="HD/PDEase_dom"/>
</dbReference>
<dbReference type="PANTHER" id="PTHR33525:SF3">
    <property type="entry name" value="RIBONUCLEASE Y"/>
    <property type="match status" value="1"/>
</dbReference>
<dbReference type="Gene3D" id="1.10.3210.10">
    <property type="entry name" value="Hypothetical protein af1432"/>
    <property type="match status" value="1"/>
</dbReference>
<keyword evidence="3" id="KW-1185">Reference proteome</keyword>
<sequence>MSNLALETSDSIDHLLGRLDKLHSSPAVALQVMEITRDPDFEFHDVKRCLENDPALTAAVLRLVNSSYYGLPRKITAVQEAMAYLGRRSLRLSVLGFGLVKALANGCPKTFHENYWRRSLSMAVAARKLAERCDKREVHADSVFAAGLLADLGMMAMAQIETAKYLETCANSDHLVTQLQREEEDFGFTHVDVGVRLLTRWQLPEELVVAVSQHHHCPASADKMSQILKVASVLAEVLWTADSPHMRILLPLLKTRFDLDLDDLISLATECKEAVKESVEVFQVRIDGEIDVEAIEREAQVIFQAAVFETAVDLDSLEALLAEENGQV</sequence>
<dbReference type="EMBL" id="CP042913">
    <property type="protein sequence ID" value="QEG32763.1"/>
    <property type="molecule type" value="Genomic_DNA"/>
</dbReference>